<dbReference type="AlphaFoldDB" id="A0A5P9WD01"/>
<proteinExistence type="predicted"/>
<protein>
    <submittedName>
        <fullName evidence="1">Uncharacterized protein</fullName>
    </submittedName>
</protein>
<dbReference type="EMBL" id="MK796167">
    <property type="protein sequence ID" value="QFX79322.1"/>
    <property type="molecule type" value="Genomic_DNA"/>
</dbReference>
<evidence type="ECO:0000313" key="1">
    <source>
        <dbReference type="EMBL" id="QFX79322.1"/>
    </source>
</evidence>
<accession>A0A5P9WD01</accession>
<reference evidence="1" key="1">
    <citation type="submission" date="2019-04" db="EMBL/GenBank/DDBJ databases">
        <title>Bacteriocinogenic plasmid pRJ80 DNA sequence.</title>
        <authorList>
            <person name="Bastos S.L.S.M."/>
            <person name="Coelho M.L.V."/>
            <person name="Vigoder H.C."/>
            <person name="Fleming L.R."/>
            <person name="do Carmo Bastos M.F."/>
        </authorList>
    </citation>
    <scope>NUCLEOTIDE SEQUENCE</scope>
    <source>
        <strain evidence="1">4181</strain>
        <plasmid evidence="1">pRJ80</plasmid>
    </source>
</reference>
<keyword evidence="1" id="KW-0614">Plasmid</keyword>
<sequence>MFATPDTSYFEIIPFPVFVEEINILITFFNDIFCSFLSLIAKHYQSHPYIYLSLIYNNIY</sequence>
<geneLocation type="plasmid" evidence="1">
    <name>pRJ80</name>
</geneLocation>
<name>A0A5P9WD01_STAAU</name>
<organism evidence="1">
    <name type="scientific">Staphylococcus aureus</name>
    <dbReference type="NCBI Taxonomy" id="1280"/>
    <lineage>
        <taxon>Bacteria</taxon>
        <taxon>Bacillati</taxon>
        <taxon>Bacillota</taxon>
        <taxon>Bacilli</taxon>
        <taxon>Bacillales</taxon>
        <taxon>Staphylococcaceae</taxon>
        <taxon>Staphylococcus</taxon>
    </lineage>
</organism>